<feature type="transmembrane region" description="Helical" evidence="9">
    <location>
        <begin position="175"/>
        <end position="194"/>
    </location>
</feature>
<feature type="transmembrane region" description="Helical" evidence="9">
    <location>
        <begin position="21"/>
        <end position="39"/>
    </location>
</feature>
<evidence type="ECO:0000313" key="10">
    <source>
        <dbReference type="EMBL" id="KAB1641026.1"/>
    </source>
</evidence>
<dbReference type="InterPro" id="IPR006043">
    <property type="entry name" value="NCS2"/>
</dbReference>
<evidence type="ECO:0000256" key="3">
    <source>
        <dbReference type="ARBA" id="ARBA00022448"/>
    </source>
</evidence>
<dbReference type="GO" id="GO:0005345">
    <property type="term" value="F:purine nucleobase transmembrane transporter activity"/>
    <property type="evidence" value="ECO:0007669"/>
    <property type="project" value="TreeGrafter"/>
</dbReference>
<keyword evidence="3 8" id="KW-0813">Transport</keyword>
<evidence type="ECO:0000256" key="9">
    <source>
        <dbReference type="SAM" id="Phobius"/>
    </source>
</evidence>
<keyword evidence="7 8" id="KW-0472">Membrane</keyword>
<keyword evidence="6 8" id="KW-1133">Transmembrane helix</keyword>
<keyword evidence="11" id="KW-1185">Reference proteome</keyword>
<dbReference type="GO" id="GO:0005886">
    <property type="term" value="C:plasma membrane"/>
    <property type="evidence" value="ECO:0007669"/>
    <property type="project" value="UniProtKB-SubCell"/>
</dbReference>
<feature type="transmembrane region" description="Helical" evidence="9">
    <location>
        <begin position="51"/>
        <end position="72"/>
    </location>
</feature>
<evidence type="ECO:0000313" key="11">
    <source>
        <dbReference type="Proteomes" id="UP000479639"/>
    </source>
</evidence>
<dbReference type="Pfam" id="PF00860">
    <property type="entry name" value="Xan_ur_permease"/>
    <property type="match status" value="1"/>
</dbReference>
<evidence type="ECO:0000256" key="6">
    <source>
        <dbReference type="ARBA" id="ARBA00022989"/>
    </source>
</evidence>
<dbReference type="EMBL" id="WAJS01000038">
    <property type="protein sequence ID" value="KAB1641026.1"/>
    <property type="molecule type" value="Genomic_DNA"/>
</dbReference>
<keyword evidence="4 8" id="KW-1003">Cell membrane</keyword>
<feature type="transmembrane region" description="Helical" evidence="9">
    <location>
        <begin position="201"/>
        <end position="222"/>
    </location>
</feature>
<dbReference type="InterPro" id="IPR045018">
    <property type="entry name" value="Azg-like"/>
</dbReference>
<dbReference type="PIRSF" id="PIRSF005353">
    <property type="entry name" value="PbuG"/>
    <property type="match status" value="1"/>
</dbReference>
<comment type="caution">
    <text evidence="10">The sequence shown here is derived from an EMBL/GenBank/DDBJ whole genome shotgun (WGS) entry which is preliminary data.</text>
</comment>
<dbReference type="InterPro" id="IPR026033">
    <property type="entry name" value="Azg-like_bact_archaea"/>
</dbReference>
<feature type="transmembrane region" description="Helical" evidence="9">
    <location>
        <begin position="139"/>
        <end position="163"/>
    </location>
</feature>
<feature type="transmembrane region" description="Helical" evidence="9">
    <location>
        <begin position="392"/>
        <end position="425"/>
    </location>
</feature>
<proteinExistence type="inferred from homology"/>
<evidence type="ECO:0000256" key="8">
    <source>
        <dbReference type="PIRNR" id="PIRNR005353"/>
    </source>
</evidence>
<feature type="transmembrane region" description="Helical" evidence="9">
    <location>
        <begin position="107"/>
        <end position="127"/>
    </location>
</feature>
<dbReference type="RefSeq" id="WP_151431771.1">
    <property type="nucleotide sequence ID" value="NZ_JANJZI010000015.1"/>
</dbReference>
<protein>
    <submittedName>
        <fullName evidence="10">NCS2 family permease</fullName>
    </submittedName>
</protein>
<evidence type="ECO:0000256" key="7">
    <source>
        <dbReference type="ARBA" id="ARBA00023136"/>
    </source>
</evidence>
<evidence type="ECO:0000256" key="2">
    <source>
        <dbReference type="ARBA" id="ARBA00005697"/>
    </source>
</evidence>
<organism evidence="10 11">
    <name type="scientific">Adlercreutzia muris</name>
    <dbReference type="NCBI Taxonomy" id="1796610"/>
    <lineage>
        <taxon>Bacteria</taxon>
        <taxon>Bacillati</taxon>
        <taxon>Actinomycetota</taxon>
        <taxon>Coriobacteriia</taxon>
        <taxon>Eggerthellales</taxon>
        <taxon>Eggerthellaceae</taxon>
        <taxon>Adlercreutzia</taxon>
    </lineage>
</organism>
<evidence type="ECO:0000256" key="4">
    <source>
        <dbReference type="ARBA" id="ARBA00022475"/>
    </source>
</evidence>
<dbReference type="PANTHER" id="PTHR43337:SF1">
    <property type="entry name" value="XANTHINE_URACIL PERMEASE C887.17-RELATED"/>
    <property type="match status" value="1"/>
</dbReference>
<name>A0A7C8FZC5_9ACTN</name>
<reference evidence="10 11" key="1">
    <citation type="submission" date="2019-09" db="EMBL/GenBank/DDBJ databases">
        <title>Whole genome shotgun sequencing (WGS) of Ellagibacter isourolithinifaciens DSM 104140(T) and Adlercreutzia muris DSM 29508(T).</title>
        <authorList>
            <person name="Stoll D.A."/>
            <person name="Danylec N."/>
            <person name="Huch M."/>
        </authorList>
    </citation>
    <scope>NUCLEOTIDE SEQUENCE [LARGE SCALE GENOMIC DNA]</scope>
    <source>
        <strain evidence="10 11">DSM 29508</strain>
    </source>
</reference>
<feature type="transmembrane region" description="Helical" evidence="9">
    <location>
        <begin position="437"/>
        <end position="454"/>
    </location>
</feature>
<feature type="transmembrane region" description="Helical" evidence="9">
    <location>
        <begin position="84"/>
        <end position="101"/>
    </location>
</feature>
<sequence length="455" mass="48034">MEQFFERTFKLKEHGTTVKTEVMAGTITFLSMVYILAVNPSILSASGMEPGAVFTATAISAAFGTLFMAFYANYPIALASGMGLNAYFAYSVCVPMAEQGIQDPWTIALTAVLVEGIIFILLTLCKFREALVNDVPENLKMGIAAGIGLFIALVGLANAGVVVDNPSTLIDLGSFATPQVALSVIGLVAVAVMYSYRVPGYILWGILGTWLLGIVAQLIGWYEVDPAAGVYSLIPSFAEGINLQAPYLFAFDFDFALSHIVDFAVIVFAFLFVDLFDTAGTLIGVASKGGLLDKEGRLPRAKEALMADAVGTVVGACVGTSTTTSYVESSAGVAAGGRTGLTALVTGLLFIAALVLSPIFLAIPSFATMPALVWVGLLMMSSVTKMDFSEDAAGAVGGFLAIIMMPFTYSIANGIMFGILAFVVVRICQGRAKDVHWVMWIAAALFLLRIATLVI</sequence>
<comment type="similarity">
    <text evidence="2 8">Belongs to the nucleobase:cation symporter-2 (NCS2) (TC 2.A.40) family. Azg-like subfamily.</text>
</comment>
<dbReference type="Proteomes" id="UP000479639">
    <property type="component" value="Unassembled WGS sequence"/>
</dbReference>
<accession>A0A7C8FZC5</accession>
<evidence type="ECO:0000256" key="5">
    <source>
        <dbReference type="ARBA" id="ARBA00022692"/>
    </source>
</evidence>
<feature type="transmembrane region" description="Helical" evidence="9">
    <location>
        <begin position="347"/>
        <end position="380"/>
    </location>
</feature>
<comment type="subcellular location">
    <subcellularLocation>
        <location evidence="1 8">Cell membrane</location>
        <topology evidence="1 8">Multi-pass membrane protein</topology>
    </subcellularLocation>
</comment>
<evidence type="ECO:0000256" key="1">
    <source>
        <dbReference type="ARBA" id="ARBA00004651"/>
    </source>
</evidence>
<gene>
    <name evidence="10" type="ORF">F8D48_10120</name>
</gene>
<dbReference type="PANTHER" id="PTHR43337">
    <property type="entry name" value="XANTHINE/URACIL PERMEASE C887.17-RELATED"/>
    <property type="match status" value="1"/>
</dbReference>
<keyword evidence="5 8" id="KW-0812">Transmembrane</keyword>
<dbReference type="AlphaFoldDB" id="A0A7C8FZC5"/>